<protein>
    <submittedName>
        <fullName evidence="3">Uncharacterized protein</fullName>
    </submittedName>
</protein>
<reference evidence="3" key="2">
    <citation type="submission" date="2020-01" db="EMBL/GenBank/DDBJ databases">
        <authorList>
            <person name="Algora L."/>
            <person name="Schniete J.K."/>
            <person name="MacFadyen A."/>
            <person name="Hoskisson P.A."/>
            <person name="Hunter I.S."/>
            <person name="Herron P.R."/>
        </authorList>
    </citation>
    <scope>NUCLEOTIDE SEQUENCE</scope>
    <source>
        <strain evidence="3">ATCC 10970</strain>
    </source>
</reference>
<evidence type="ECO:0000256" key="2">
    <source>
        <dbReference type="SAM" id="MobiDB-lite"/>
    </source>
</evidence>
<evidence type="ECO:0000313" key="4">
    <source>
        <dbReference type="Proteomes" id="UP000011074"/>
    </source>
</evidence>
<accession>A0A8A1UJJ9</accession>
<reference evidence="3" key="3">
    <citation type="journal article" date="2021" name="bioRxiv">
        <title>Bilateral symmetry of linear streptomycete chromosomes.</title>
        <authorList>
            <person name="Algora-Gallardo L."/>
            <person name="Schniete J.K."/>
            <person name="Mark D.R."/>
            <person name="Hunter I.S."/>
            <person name="Herron P.R."/>
        </authorList>
    </citation>
    <scope>NUCLEOTIDE SEQUENCE</scope>
    <source>
        <strain evidence="3">ATCC 10970</strain>
    </source>
</reference>
<dbReference type="RefSeq" id="WP_050504649.1">
    <property type="nucleotide sequence ID" value="NZ_CP048261.1"/>
</dbReference>
<evidence type="ECO:0000313" key="3">
    <source>
        <dbReference type="EMBL" id="QST79102.1"/>
    </source>
</evidence>
<dbReference type="EMBL" id="CP048261">
    <property type="protein sequence ID" value="QST79102.1"/>
    <property type="molecule type" value="Genomic_DNA"/>
</dbReference>
<evidence type="ECO:0000256" key="1">
    <source>
        <dbReference type="SAM" id="Coils"/>
    </source>
</evidence>
<name>A0A8A1UJJ9_STRR1</name>
<dbReference type="AlphaFoldDB" id="A0A8A1UJJ9"/>
<organism evidence="3 4">
    <name type="scientific">Streptomyces rimosus subsp. rimosus (strain ATCC 10970 / DSM 40260 / JCM 4667 / NRRL 2234)</name>
    <dbReference type="NCBI Taxonomy" id="1265868"/>
    <lineage>
        <taxon>Bacteria</taxon>
        <taxon>Bacillati</taxon>
        <taxon>Actinomycetota</taxon>
        <taxon>Actinomycetes</taxon>
        <taxon>Kitasatosporales</taxon>
        <taxon>Streptomycetaceae</taxon>
        <taxon>Streptomyces</taxon>
    </lineage>
</organism>
<proteinExistence type="predicted"/>
<dbReference type="Proteomes" id="UP000011074">
    <property type="component" value="Chromosome"/>
</dbReference>
<feature type="region of interest" description="Disordered" evidence="2">
    <location>
        <begin position="103"/>
        <end position="170"/>
    </location>
</feature>
<dbReference type="GeneID" id="66852653"/>
<gene>
    <name evidence="3" type="ORF">SRIM_001970</name>
</gene>
<reference evidence="3" key="1">
    <citation type="submission" date="2012-12" db="EMBL/GenBank/DDBJ databases">
        <authorList>
            <person name="Pethick F.E."/>
            <person name="MacFadyen A.C."/>
            <person name="Tang Z."/>
            <person name="Sangal V."/>
            <person name="Tze-Tze L."/>
            <person name="Chu J."/>
            <person name="Guo M."/>
            <person name="Kirby R."/>
            <person name="Hoskisson P.A."/>
            <person name="Herron P.R."/>
            <person name="Hunter I.S."/>
        </authorList>
    </citation>
    <scope>NUCLEOTIDE SEQUENCE</scope>
    <source>
        <strain evidence="3">ATCC 10970</strain>
    </source>
</reference>
<feature type="coiled-coil region" evidence="1">
    <location>
        <begin position="37"/>
        <end position="99"/>
    </location>
</feature>
<keyword evidence="1" id="KW-0175">Coiled coil</keyword>
<sequence length="303" mass="32523">MGRDKNLMAALLNVRKALGEEIAGLGRSLDDSRREVLERIDAEAAELRADGRETRDRAHRGATAAAETERTVSQLRQEVREVRESIAGLQQTLDALARHPLFGTATTEAPEPLDEGEAPGWTEPEPVDAGQEPPFPPLAEGGGQEPGPPEDAVPGATPALAPFEDEEGDDHISRETQEDIDHGVLLLKAAKAGTVALVCHRESWEFFATCAADNKHFRGAWELADQGDGRVRAVLSGRSLIGALISLRHTRDESHLDGTWALTSAFYSRIAEGLRTTTSDGRRPLTVVFDDGVSDGDPGTSGA</sequence>